<gene>
    <name evidence="1" type="ORF">EVAR_41652_1</name>
</gene>
<evidence type="ECO:0000313" key="2">
    <source>
        <dbReference type="Proteomes" id="UP000299102"/>
    </source>
</evidence>
<accession>A0A4C1X165</accession>
<dbReference type="EMBL" id="BGZK01000703">
    <property type="protein sequence ID" value="GBP56903.1"/>
    <property type="molecule type" value="Genomic_DNA"/>
</dbReference>
<dbReference type="AlphaFoldDB" id="A0A4C1X165"/>
<reference evidence="1 2" key="1">
    <citation type="journal article" date="2019" name="Commun. Biol.">
        <title>The bagworm genome reveals a unique fibroin gene that provides high tensile strength.</title>
        <authorList>
            <person name="Kono N."/>
            <person name="Nakamura H."/>
            <person name="Ohtoshi R."/>
            <person name="Tomita M."/>
            <person name="Numata K."/>
            <person name="Arakawa K."/>
        </authorList>
    </citation>
    <scope>NUCLEOTIDE SEQUENCE [LARGE SCALE GENOMIC DNA]</scope>
</reference>
<dbReference type="Proteomes" id="UP000299102">
    <property type="component" value="Unassembled WGS sequence"/>
</dbReference>
<sequence>MPADRLSSGCCVESLSTVEMYPHPPRFFTYRGFELYGQNELEAANYRCHKYNNNIRDQKLKAFSERIEKKTRRHIRGKSRGSRATRVVIHVAHAYGANYRSMTERDIPLVRHRRRLHEYGAKARNNLTSKR</sequence>
<organism evidence="1 2">
    <name type="scientific">Eumeta variegata</name>
    <name type="common">Bagworm moth</name>
    <name type="synonym">Eumeta japonica</name>
    <dbReference type="NCBI Taxonomy" id="151549"/>
    <lineage>
        <taxon>Eukaryota</taxon>
        <taxon>Metazoa</taxon>
        <taxon>Ecdysozoa</taxon>
        <taxon>Arthropoda</taxon>
        <taxon>Hexapoda</taxon>
        <taxon>Insecta</taxon>
        <taxon>Pterygota</taxon>
        <taxon>Neoptera</taxon>
        <taxon>Endopterygota</taxon>
        <taxon>Lepidoptera</taxon>
        <taxon>Glossata</taxon>
        <taxon>Ditrysia</taxon>
        <taxon>Tineoidea</taxon>
        <taxon>Psychidae</taxon>
        <taxon>Oiketicinae</taxon>
        <taxon>Eumeta</taxon>
    </lineage>
</organism>
<evidence type="ECO:0000313" key="1">
    <source>
        <dbReference type="EMBL" id="GBP56903.1"/>
    </source>
</evidence>
<comment type="caution">
    <text evidence="1">The sequence shown here is derived from an EMBL/GenBank/DDBJ whole genome shotgun (WGS) entry which is preliminary data.</text>
</comment>
<keyword evidence="2" id="KW-1185">Reference proteome</keyword>
<protein>
    <submittedName>
        <fullName evidence="1">Uncharacterized protein</fullName>
    </submittedName>
</protein>
<name>A0A4C1X165_EUMVA</name>
<proteinExistence type="predicted"/>